<keyword evidence="3" id="KW-0732">Signal</keyword>
<feature type="domain" description="RagB/SusD" evidence="6">
    <location>
        <begin position="285"/>
        <end position="563"/>
    </location>
</feature>
<evidence type="ECO:0000313" key="9">
    <source>
        <dbReference type="Proteomes" id="UP000251241"/>
    </source>
</evidence>
<dbReference type="InterPro" id="IPR033985">
    <property type="entry name" value="SusD-like_N"/>
</dbReference>
<name>A0A2X2JER5_SPHMU</name>
<evidence type="ECO:0000256" key="3">
    <source>
        <dbReference type="ARBA" id="ARBA00022729"/>
    </source>
</evidence>
<feature type="domain" description="SusD-like N-terminal" evidence="7">
    <location>
        <begin position="53"/>
        <end position="227"/>
    </location>
</feature>
<proteinExistence type="inferred from homology"/>
<dbReference type="AlphaFoldDB" id="A0A2X2JER5"/>
<accession>A0A2X2JER5</accession>
<dbReference type="Pfam" id="PF07980">
    <property type="entry name" value="SusD_RagB"/>
    <property type="match status" value="1"/>
</dbReference>
<dbReference type="SUPFAM" id="SSF48452">
    <property type="entry name" value="TPR-like"/>
    <property type="match status" value="1"/>
</dbReference>
<keyword evidence="5" id="KW-0998">Cell outer membrane</keyword>
<gene>
    <name evidence="8" type="ORF">NCTC11343_02267</name>
</gene>
<evidence type="ECO:0000259" key="7">
    <source>
        <dbReference type="Pfam" id="PF14322"/>
    </source>
</evidence>
<evidence type="ECO:0000259" key="6">
    <source>
        <dbReference type="Pfam" id="PF07980"/>
    </source>
</evidence>
<comment type="subcellular location">
    <subcellularLocation>
        <location evidence="1">Cell outer membrane</location>
    </subcellularLocation>
</comment>
<dbReference type="GO" id="GO:0009279">
    <property type="term" value="C:cell outer membrane"/>
    <property type="evidence" value="ECO:0007669"/>
    <property type="project" value="UniProtKB-SubCell"/>
</dbReference>
<dbReference type="Pfam" id="PF14322">
    <property type="entry name" value="SusD-like_3"/>
    <property type="match status" value="1"/>
</dbReference>
<comment type="similarity">
    <text evidence="2">Belongs to the SusD family.</text>
</comment>
<dbReference type="Proteomes" id="UP000251241">
    <property type="component" value="Unassembled WGS sequence"/>
</dbReference>
<evidence type="ECO:0000256" key="4">
    <source>
        <dbReference type="ARBA" id="ARBA00023136"/>
    </source>
</evidence>
<dbReference type="InterPro" id="IPR011990">
    <property type="entry name" value="TPR-like_helical_dom_sf"/>
</dbReference>
<organism evidence="8 9">
    <name type="scientific">Sphingobacterium multivorum</name>
    <dbReference type="NCBI Taxonomy" id="28454"/>
    <lineage>
        <taxon>Bacteria</taxon>
        <taxon>Pseudomonadati</taxon>
        <taxon>Bacteroidota</taxon>
        <taxon>Sphingobacteriia</taxon>
        <taxon>Sphingobacteriales</taxon>
        <taxon>Sphingobacteriaceae</taxon>
        <taxon>Sphingobacterium</taxon>
    </lineage>
</organism>
<keyword evidence="4" id="KW-0472">Membrane</keyword>
<dbReference type="InterPro" id="IPR012944">
    <property type="entry name" value="SusD_RagB_dom"/>
</dbReference>
<protein>
    <submittedName>
        <fullName evidence="8">SusD family</fullName>
    </submittedName>
</protein>
<dbReference type="EMBL" id="UAUU01000008">
    <property type="protein sequence ID" value="SPZ85705.1"/>
    <property type="molecule type" value="Genomic_DNA"/>
</dbReference>
<sequence length="563" mass="63703">MEHATWPIEQEIIYMKPTLFIRLFTLSALSFSLGSCTDLDVDIKSQLTEFPDSERAAEAILADVYAAYRGAMGRDHWMAQTLSADEAVSVSMGTDWFDGGRYREFHLHNWNADNGLLPSIWNDASTGITLANNAIALFGEDKEKLTAPARAIRAYYYFILMDNFGAAPLITGPVDAVPARSSRAEICRFIEAELLAVKDLLPTTVSVATYGKATKYMAEALLAKLYLNWAVYTATDVANYNPSTQNEKLNDVVAMCDQIISSGQFNLTSHKFMAKFRPDNGYQVKDFIFAIPYDREKQQGMTYSRFWIHRSAQNQFATLPQSVGGTFRVLPSYLEKFNLAGDERNASYIGGKQYYWSNYTEDKTRPFLIRTSKRGIDQDYNAADADAQFDWHLETTKEITLRSDGAATLNVGNDQKGRSMGYRSIKFYMDVAVTSANQRNQSNDVPVFRYADILLMKAEAILRGAAATNGQTAQSLINQIRTYVNAPVLTAAPNLQDLLDERAREFADESWRRNDLIRYGKFEDNWGFRSLYPAGMREKFRRIFPVPTTVLNVNTHWQQNPGY</sequence>
<evidence type="ECO:0000256" key="2">
    <source>
        <dbReference type="ARBA" id="ARBA00006275"/>
    </source>
</evidence>
<evidence type="ECO:0000313" key="8">
    <source>
        <dbReference type="EMBL" id="SPZ85705.1"/>
    </source>
</evidence>
<reference evidence="8 9" key="1">
    <citation type="submission" date="2018-06" db="EMBL/GenBank/DDBJ databases">
        <authorList>
            <consortium name="Pathogen Informatics"/>
            <person name="Doyle S."/>
        </authorList>
    </citation>
    <scope>NUCLEOTIDE SEQUENCE [LARGE SCALE GENOMIC DNA]</scope>
    <source>
        <strain evidence="8 9">NCTC11343</strain>
    </source>
</reference>
<evidence type="ECO:0000256" key="5">
    <source>
        <dbReference type="ARBA" id="ARBA00023237"/>
    </source>
</evidence>
<evidence type="ECO:0000256" key="1">
    <source>
        <dbReference type="ARBA" id="ARBA00004442"/>
    </source>
</evidence>
<dbReference type="Gene3D" id="1.25.40.390">
    <property type="match status" value="1"/>
</dbReference>